<gene>
    <name evidence="9" type="ORF">BC349_05165</name>
</gene>
<proteinExistence type="inferred from homology"/>
<organism evidence="9 10">
    <name type="scientific">Flavihumibacter stibioxidans</name>
    <dbReference type="NCBI Taxonomy" id="1834163"/>
    <lineage>
        <taxon>Bacteria</taxon>
        <taxon>Pseudomonadati</taxon>
        <taxon>Bacteroidota</taxon>
        <taxon>Chitinophagia</taxon>
        <taxon>Chitinophagales</taxon>
        <taxon>Chitinophagaceae</taxon>
        <taxon>Flavihumibacter</taxon>
    </lineage>
</organism>
<evidence type="ECO:0000256" key="6">
    <source>
        <dbReference type="ARBA" id="ARBA00023237"/>
    </source>
</evidence>
<dbReference type="Proteomes" id="UP000765802">
    <property type="component" value="Unassembled WGS sequence"/>
</dbReference>
<comment type="caution">
    <text evidence="9">The sequence shown here is derived from an EMBL/GenBank/DDBJ whole genome shotgun (WGS) entry which is preliminary data.</text>
</comment>
<comment type="similarity">
    <text evidence="7">Belongs to the TonB-dependent receptor family.</text>
</comment>
<dbReference type="InterPro" id="IPR023996">
    <property type="entry name" value="TonB-dep_OMP_SusC/RagA"/>
</dbReference>
<dbReference type="InterPro" id="IPR008969">
    <property type="entry name" value="CarboxyPept-like_regulatory"/>
</dbReference>
<dbReference type="Pfam" id="PF13715">
    <property type="entry name" value="CarbopepD_reg_2"/>
    <property type="match status" value="1"/>
</dbReference>
<dbReference type="PROSITE" id="PS52016">
    <property type="entry name" value="TONB_DEPENDENT_REC_3"/>
    <property type="match status" value="1"/>
</dbReference>
<dbReference type="Pfam" id="PF07715">
    <property type="entry name" value="Plug"/>
    <property type="match status" value="1"/>
</dbReference>
<keyword evidence="5 7" id="KW-0472">Membrane</keyword>
<keyword evidence="10" id="KW-1185">Reference proteome</keyword>
<evidence type="ECO:0000256" key="7">
    <source>
        <dbReference type="PROSITE-ProRule" id="PRU01360"/>
    </source>
</evidence>
<dbReference type="InterPro" id="IPR023997">
    <property type="entry name" value="TonB-dep_OMP_SusC/RagA_CS"/>
</dbReference>
<dbReference type="Gene3D" id="2.40.170.20">
    <property type="entry name" value="TonB-dependent receptor, beta-barrel domain"/>
    <property type="match status" value="1"/>
</dbReference>
<comment type="subcellular location">
    <subcellularLocation>
        <location evidence="1 7">Cell outer membrane</location>
        <topology evidence="1 7">Multi-pass membrane protein</topology>
    </subcellularLocation>
</comment>
<dbReference type="NCBIfam" id="TIGR04056">
    <property type="entry name" value="OMP_RagA_SusC"/>
    <property type="match status" value="1"/>
</dbReference>
<keyword evidence="3 7" id="KW-1134">Transmembrane beta strand</keyword>
<keyword evidence="4 7" id="KW-0812">Transmembrane</keyword>
<accession>A0ABR7M5T0</accession>
<dbReference type="InterPro" id="IPR037066">
    <property type="entry name" value="Plug_dom_sf"/>
</dbReference>
<dbReference type="EMBL" id="MBUA01000001">
    <property type="protein sequence ID" value="MBC6490342.1"/>
    <property type="molecule type" value="Genomic_DNA"/>
</dbReference>
<evidence type="ECO:0000256" key="4">
    <source>
        <dbReference type="ARBA" id="ARBA00022692"/>
    </source>
</evidence>
<feature type="domain" description="TonB-dependent receptor plug" evidence="8">
    <location>
        <begin position="103"/>
        <end position="212"/>
    </location>
</feature>
<reference evidence="9 10" key="1">
    <citation type="submission" date="2016-07" db="EMBL/GenBank/DDBJ databases">
        <title>Genome analysis of Flavihumibacter stibioxidans YS-17.</title>
        <authorList>
            <person name="Shi K."/>
            <person name="Han Y."/>
            <person name="Wang G."/>
        </authorList>
    </citation>
    <scope>NUCLEOTIDE SEQUENCE [LARGE SCALE GENOMIC DNA]</scope>
    <source>
        <strain evidence="9 10">YS-17</strain>
    </source>
</reference>
<evidence type="ECO:0000259" key="8">
    <source>
        <dbReference type="Pfam" id="PF07715"/>
    </source>
</evidence>
<evidence type="ECO:0000256" key="3">
    <source>
        <dbReference type="ARBA" id="ARBA00022452"/>
    </source>
</evidence>
<evidence type="ECO:0000256" key="1">
    <source>
        <dbReference type="ARBA" id="ARBA00004571"/>
    </source>
</evidence>
<evidence type="ECO:0000256" key="2">
    <source>
        <dbReference type="ARBA" id="ARBA00022448"/>
    </source>
</evidence>
<evidence type="ECO:0000256" key="5">
    <source>
        <dbReference type="ARBA" id="ARBA00023136"/>
    </source>
</evidence>
<sequence length="980" mass="107704">MLTIFPFLAAFSQVQVTGRVVAGDSSLANVSVQVKGFATGTKTGEDGRFSISAPADATLVFSMVGYASREVNLNNRTNIEVSLLPSEVQMSEVIVVGYGTQKRSDVTGSVASVPKERFSQLPVTNVMQAIQGAVAGVNVSVNSTVPGRTANVQVRGVNSIGANNSPLIVVDGIPLAPDASTNDINAADIASMEILKDASAVAIYGVRGSNGVILITTKRGNTGKPVIRYNAYTGFEKIINTLNPSSPERYVQKWADFRNQNNLSDTSILPNLYERNNYYAGKTTDWVDVVTQTGTLTDHNLSISGGTKDAKYYISGEYLKQKGAVKGYQYQRINLRSNLDVNVTDYLTVGTSLFFNNNNSDGGRANFYLATNMSPYAQLYDENGRYTIYPMFPELLYLNPMLGLTADRLDRGQNLTGSGYAELKPGFLKGLKYRLNASYSYVTRRTGEYDGRSVNNQLGTGAVSNSESKYWIIENILSYTKDWNNHHVDFTGLYSSQAKDYFSSNARATGFINDELSYYNLGAGATQSNGSFYDRKTNLSQMGRINYSYDSRYLLTLTARRDGASVFGANTTKYGVFPSVALGWNIHNEAFMRNAMLLNSLKLRASYGKTGNEAISINGTATTAGTNRFPFNGVSTIGVLASNLGNANLHWEETKGANLGLDFALMKNRIAGTIDVFRTTTDDILLRRNIPIITGYGNILDNLGKTKNTGIELTLNTVNIASKNFKWETSLNFASYKNTIVSLYGNYDSLGNEISDIGQGLFIGKSRYVIYDYILDGVWQEGEDPSSVDPTAKPGHLKFRDVNGDKKIDANDRTVLGSRLPKWTGGLTNTFHYKNFHLNIFIQTSQGGLRNNVNLTFADEAGRINIPKEIDYWTSSNPINDRPSLSALAVSANRGYGYPKDASYTRIKDVTLSYTMPQSVLDKVRLAGVTLYASGRNLYTFTNWQGWDPENDFTFRGSGDWVNNYPPVRSIVFGANITLR</sequence>
<dbReference type="Gene3D" id="2.170.130.10">
    <property type="entry name" value="TonB-dependent receptor, plug domain"/>
    <property type="match status" value="1"/>
</dbReference>
<keyword evidence="2 7" id="KW-0813">Transport</keyword>
<dbReference type="RefSeq" id="WP_246456783.1">
    <property type="nucleotide sequence ID" value="NZ_JBHULF010000006.1"/>
</dbReference>
<name>A0ABR7M5T0_9BACT</name>
<evidence type="ECO:0000313" key="9">
    <source>
        <dbReference type="EMBL" id="MBC6490342.1"/>
    </source>
</evidence>
<evidence type="ECO:0000313" key="10">
    <source>
        <dbReference type="Proteomes" id="UP000765802"/>
    </source>
</evidence>
<dbReference type="SUPFAM" id="SSF56935">
    <property type="entry name" value="Porins"/>
    <property type="match status" value="1"/>
</dbReference>
<dbReference type="NCBIfam" id="TIGR04057">
    <property type="entry name" value="SusC_RagA_signa"/>
    <property type="match status" value="1"/>
</dbReference>
<dbReference type="InterPro" id="IPR036942">
    <property type="entry name" value="Beta-barrel_TonB_sf"/>
</dbReference>
<dbReference type="Gene3D" id="2.60.40.1120">
    <property type="entry name" value="Carboxypeptidase-like, regulatory domain"/>
    <property type="match status" value="1"/>
</dbReference>
<protein>
    <submittedName>
        <fullName evidence="9">SusC/RagA family TonB-linked outer membrane protein</fullName>
    </submittedName>
</protein>
<keyword evidence="6 7" id="KW-0998">Cell outer membrane</keyword>
<dbReference type="SUPFAM" id="SSF49464">
    <property type="entry name" value="Carboxypeptidase regulatory domain-like"/>
    <property type="match status" value="1"/>
</dbReference>
<dbReference type="InterPro" id="IPR012910">
    <property type="entry name" value="Plug_dom"/>
</dbReference>
<dbReference type="InterPro" id="IPR039426">
    <property type="entry name" value="TonB-dep_rcpt-like"/>
</dbReference>